<accession>A0A8J3QTT5</accession>
<evidence type="ECO:0000313" key="2">
    <source>
        <dbReference type="Proteomes" id="UP000642748"/>
    </source>
</evidence>
<gene>
    <name evidence="1" type="ORF">Raf01_38520</name>
</gene>
<sequence>MRSLLTALDEVPVACLSVGSLFIVKSVDAAGNAMIQVRTLSPQELRVLEEFPEIQRVPNQALDKLAFAVAQRSLGA</sequence>
<reference evidence="1" key="1">
    <citation type="submission" date="2021-01" db="EMBL/GenBank/DDBJ databases">
        <title>Whole genome shotgun sequence of Rugosimonospora africana NBRC 104875.</title>
        <authorList>
            <person name="Komaki H."/>
            <person name="Tamura T."/>
        </authorList>
    </citation>
    <scope>NUCLEOTIDE SEQUENCE</scope>
    <source>
        <strain evidence="1">NBRC 104875</strain>
    </source>
</reference>
<comment type="caution">
    <text evidence="1">The sequence shown here is derived from an EMBL/GenBank/DDBJ whole genome shotgun (WGS) entry which is preliminary data.</text>
</comment>
<protein>
    <submittedName>
        <fullName evidence="1">Uncharacterized protein</fullName>
    </submittedName>
</protein>
<dbReference type="Proteomes" id="UP000642748">
    <property type="component" value="Unassembled WGS sequence"/>
</dbReference>
<dbReference type="RefSeq" id="WP_203919303.1">
    <property type="nucleotide sequence ID" value="NZ_BONZ01000036.1"/>
</dbReference>
<dbReference type="AlphaFoldDB" id="A0A8J3QTT5"/>
<proteinExistence type="predicted"/>
<organism evidence="1 2">
    <name type="scientific">Rugosimonospora africana</name>
    <dbReference type="NCBI Taxonomy" id="556532"/>
    <lineage>
        <taxon>Bacteria</taxon>
        <taxon>Bacillati</taxon>
        <taxon>Actinomycetota</taxon>
        <taxon>Actinomycetes</taxon>
        <taxon>Micromonosporales</taxon>
        <taxon>Micromonosporaceae</taxon>
        <taxon>Rugosimonospora</taxon>
    </lineage>
</organism>
<dbReference type="EMBL" id="BONZ01000036">
    <property type="protein sequence ID" value="GIH15680.1"/>
    <property type="molecule type" value="Genomic_DNA"/>
</dbReference>
<keyword evidence="2" id="KW-1185">Reference proteome</keyword>
<evidence type="ECO:0000313" key="1">
    <source>
        <dbReference type="EMBL" id="GIH15680.1"/>
    </source>
</evidence>
<name>A0A8J3QTT5_9ACTN</name>